<evidence type="ECO:0000313" key="18">
    <source>
        <dbReference type="Proteomes" id="UP001596222"/>
    </source>
</evidence>
<keyword evidence="11" id="KW-0520">NAD</keyword>
<dbReference type="EC" id="1.14.12.17" evidence="3"/>
<feature type="domain" description="Globin" evidence="15">
    <location>
        <begin position="91"/>
        <end position="225"/>
    </location>
</feature>
<dbReference type="Gene3D" id="3.40.50.80">
    <property type="entry name" value="Nucleotide-binding domain of ferredoxin-NADP reductase (FNR) module"/>
    <property type="match status" value="1"/>
</dbReference>
<dbReference type="InterPro" id="IPR001709">
    <property type="entry name" value="Flavoprot_Pyr_Nucl_cyt_Rdtase"/>
</dbReference>
<evidence type="ECO:0000256" key="7">
    <source>
        <dbReference type="ARBA" id="ARBA00022723"/>
    </source>
</evidence>
<dbReference type="Gene3D" id="2.40.30.10">
    <property type="entry name" value="Translation factors"/>
    <property type="match status" value="1"/>
</dbReference>
<evidence type="ECO:0000259" key="15">
    <source>
        <dbReference type="PROSITE" id="PS01033"/>
    </source>
</evidence>
<evidence type="ECO:0000256" key="2">
    <source>
        <dbReference type="ARBA" id="ARBA00006401"/>
    </source>
</evidence>
<keyword evidence="6" id="KW-0001">2Fe-2S</keyword>
<proteinExistence type="inferred from homology"/>
<comment type="catalytic activity">
    <reaction evidence="12">
        <text>2 nitric oxide + NADH + 2 O2 = 2 nitrate + NAD(+) + H(+)</text>
        <dbReference type="Rhea" id="RHEA:19469"/>
        <dbReference type="ChEBI" id="CHEBI:15378"/>
        <dbReference type="ChEBI" id="CHEBI:15379"/>
        <dbReference type="ChEBI" id="CHEBI:16480"/>
        <dbReference type="ChEBI" id="CHEBI:17632"/>
        <dbReference type="ChEBI" id="CHEBI:57540"/>
        <dbReference type="ChEBI" id="CHEBI:57945"/>
        <dbReference type="EC" id="1.14.12.17"/>
    </reaction>
</comment>
<dbReference type="Pfam" id="PF00970">
    <property type="entry name" value="FAD_binding_6"/>
    <property type="match status" value="1"/>
</dbReference>
<evidence type="ECO:0000256" key="5">
    <source>
        <dbReference type="ARBA" id="ARBA00022621"/>
    </source>
</evidence>
<comment type="cofactor">
    <cofactor evidence="1">
        <name>heme b</name>
        <dbReference type="ChEBI" id="CHEBI:60344"/>
    </cofactor>
</comment>
<dbReference type="EMBL" id="JBHSKJ010000010">
    <property type="protein sequence ID" value="MFC5146779.1"/>
    <property type="molecule type" value="Genomic_DNA"/>
</dbReference>
<protein>
    <recommendedName>
        <fullName evidence="3">nitric oxide dioxygenase</fullName>
        <ecNumber evidence="3">1.14.12.17</ecNumber>
    </recommendedName>
</protein>
<dbReference type="InterPro" id="IPR017938">
    <property type="entry name" value="Riboflavin_synthase-like_b-brl"/>
</dbReference>
<dbReference type="PANTHER" id="PTHR43396:SF3">
    <property type="entry name" value="FLAVOHEMOPROTEIN"/>
    <property type="match status" value="1"/>
</dbReference>
<dbReference type="CDD" id="cd19753">
    <property type="entry name" value="Mb-like_oxidoreductase"/>
    <property type="match status" value="1"/>
</dbReference>
<evidence type="ECO:0000256" key="12">
    <source>
        <dbReference type="ARBA" id="ARBA00048649"/>
    </source>
</evidence>
<evidence type="ECO:0000256" key="10">
    <source>
        <dbReference type="ARBA" id="ARBA00023014"/>
    </source>
</evidence>
<name>A0ABV9ZZE8_9ACTN</name>
<keyword evidence="8" id="KW-0521">NADP</keyword>
<evidence type="ECO:0000256" key="6">
    <source>
        <dbReference type="ARBA" id="ARBA00022714"/>
    </source>
</evidence>
<comment type="similarity">
    <text evidence="2">In the C-terminal section; belongs to the flavoprotein pyridine nucleotide cytochrome reductase family.</text>
</comment>
<dbReference type="InterPro" id="IPR039261">
    <property type="entry name" value="FNR_nucleotide-bd"/>
</dbReference>
<dbReference type="PROSITE" id="PS01033">
    <property type="entry name" value="GLOBIN"/>
    <property type="match status" value="1"/>
</dbReference>
<accession>A0ABV9ZZE8</accession>
<keyword evidence="5" id="KW-0813">Transport</keyword>
<gene>
    <name evidence="17" type="ORF">ACFPP6_19085</name>
</gene>
<dbReference type="InterPro" id="IPR009050">
    <property type="entry name" value="Globin-like_sf"/>
</dbReference>
<evidence type="ECO:0000313" key="17">
    <source>
        <dbReference type="EMBL" id="MFC5146779.1"/>
    </source>
</evidence>
<evidence type="ECO:0000256" key="8">
    <source>
        <dbReference type="ARBA" id="ARBA00022857"/>
    </source>
</evidence>
<dbReference type="InterPro" id="IPR012292">
    <property type="entry name" value="Globin/Proto"/>
</dbReference>
<evidence type="ECO:0000259" key="16">
    <source>
        <dbReference type="PROSITE" id="PS51384"/>
    </source>
</evidence>
<keyword evidence="7" id="KW-0479">Metal-binding</keyword>
<organism evidence="17 18">
    <name type="scientific">Streptomyces aureoversilis</name>
    <dbReference type="NCBI Taxonomy" id="67277"/>
    <lineage>
        <taxon>Bacteria</taxon>
        <taxon>Bacillati</taxon>
        <taxon>Actinomycetota</taxon>
        <taxon>Actinomycetes</taxon>
        <taxon>Kitasatosporales</taxon>
        <taxon>Streptomycetaceae</taxon>
        <taxon>Streptomyces</taxon>
    </lineage>
</organism>
<dbReference type="InterPro" id="IPR001433">
    <property type="entry name" value="OxRdtase_FAD/NAD-bd"/>
</dbReference>
<dbReference type="CDD" id="cd06187">
    <property type="entry name" value="O2ase_reductase_like"/>
    <property type="match status" value="1"/>
</dbReference>
<keyword evidence="5" id="KW-0561">Oxygen transport</keyword>
<keyword evidence="10" id="KW-0411">Iron-sulfur</keyword>
<dbReference type="RefSeq" id="WP_382043560.1">
    <property type="nucleotide sequence ID" value="NZ_JBHSKJ010000010.1"/>
</dbReference>
<comment type="catalytic activity">
    <reaction evidence="13">
        <text>2 nitric oxide + NADPH + 2 O2 = 2 nitrate + NADP(+) + H(+)</text>
        <dbReference type="Rhea" id="RHEA:19465"/>
        <dbReference type="ChEBI" id="CHEBI:15378"/>
        <dbReference type="ChEBI" id="CHEBI:15379"/>
        <dbReference type="ChEBI" id="CHEBI:16480"/>
        <dbReference type="ChEBI" id="CHEBI:17632"/>
        <dbReference type="ChEBI" id="CHEBI:57783"/>
        <dbReference type="ChEBI" id="CHEBI:58349"/>
        <dbReference type="EC" id="1.14.12.17"/>
    </reaction>
</comment>
<dbReference type="PANTHER" id="PTHR43396">
    <property type="entry name" value="FLAVOHEMOPROTEIN"/>
    <property type="match status" value="1"/>
</dbReference>
<dbReference type="Proteomes" id="UP001596222">
    <property type="component" value="Unassembled WGS sequence"/>
</dbReference>
<evidence type="ECO:0000256" key="11">
    <source>
        <dbReference type="ARBA" id="ARBA00023027"/>
    </source>
</evidence>
<evidence type="ECO:0000256" key="13">
    <source>
        <dbReference type="ARBA" id="ARBA00049433"/>
    </source>
</evidence>
<comment type="caution">
    <text evidence="17">The sequence shown here is derived from an EMBL/GenBank/DDBJ whole genome shotgun (WGS) entry which is preliminary data.</text>
</comment>
<dbReference type="InterPro" id="IPR008333">
    <property type="entry name" value="Cbr1-like_FAD-bd_dom"/>
</dbReference>
<feature type="compositionally biased region" description="Polar residues" evidence="14">
    <location>
        <begin position="28"/>
        <end position="44"/>
    </location>
</feature>
<dbReference type="Pfam" id="PF00175">
    <property type="entry name" value="NAD_binding_1"/>
    <property type="match status" value="1"/>
</dbReference>
<dbReference type="SUPFAM" id="SSF52343">
    <property type="entry name" value="Ferredoxin reductase-like, C-terminal NADP-linked domain"/>
    <property type="match status" value="1"/>
</dbReference>
<evidence type="ECO:0000256" key="4">
    <source>
        <dbReference type="ARBA" id="ARBA00022617"/>
    </source>
</evidence>
<dbReference type="InterPro" id="IPR017927">
    <property type="entry name" value="FAD-bd_FR_type"/>
</dbReference>
<feature type="region of interest" description="Disordered" evidence="14">
    <location>
        <begin position="1"/>
        <end position="52"/>
    </location>
</feature>
<dbReference type="PROSITE" id="PS51384">
    <property type="entry name" value="FAD_FR"/>
    <property type="match status" value="1"/>
</dbReference>
<feature type="domain" description="FAD-binding FR-type" evidence="16">
    <location>
        <begin position="232"/>
        <end position="332"/>
    </location>
</feature>
<evidence type="ECO:0000256" key="3">
    <source>
        <dbReference type="ARBA" id="ARBA00012229"/>
    </source>
</evidence>
<dbReference type="Gene3D" id="1.10.490.10">
    <property type="entry name" value="Globins"/>
    <property type="match status" value="1"/>
</dbReference>
<dbReference type="InterPro" id="IPR000971">
    <property type="entry name" value="Globin"/>
</dbReference>
<dbReference type="PRINTS" id="PR00371">
    <property type="entry name" value="FPNCR"/>
</dbReference>
<dbReference type="SUPFAM" id="SSF63380">
    <property type="entry name" value="Riboflavin synthase domain-like"/>
    <property type="match status" value="1"/>
</dbReference>
<dbReference type="SUPFAM" id="SSF46458">
    <property type="entry name" value="Globin-like"/>
    <property type="match status" value="1"/>
</dbReference>
<evidence type="ECO:0000256" key="14">
    <source>
        <dbReference type="SAM" id="MobiDB-lite"/>
    </source>
</evidence>
<dbReference type="PRINTS" id="PR00410">
    <property type="entry name" value="PHEHYDRXLASE"/>
</dbReference>
<dbReference type="Pfam" id="PF00042">
    <property type="entry name" value="Globin"/>
    <property type="match status" value="1"/>
</dbReference>
<keyword evidence="18" id="KW-1185">Reference proteome</keyword>
<keyword evidence="9" id="KW-0408">Iron</keyword>
<evidence type="ECO:0000256" key="9">
    <source>
        <dbReference type="ARBA" id="ARBA00023004"/>
    </source>
</evidence>
<keyword evidence="4" id="KW-0349">Heme</keyword>
<evidence type="ECO:0000256" key="1">
    <source>
        <dbReference type="ARBA" id="ARBA00001970"/>
    </source>
</evidence>
<sequence length="467" mass="51766">MRFRIGRPSSAPTRPAPEYREHREYPQYQGSPQYEEYSQYQESPQYPDYSEYQEYPEPVHAGHGARTGHDVQAAHGVQAVHAEEPKTAEAPLSDHEIALIRTSLSVVEPLAGEITVYFYAVLFARYPEVRSMFPEGMDAQRDRLLRALLRIVDLVDDPENLVRFCGHLGRDHRKFGTQAAHFPAVGECLLATLARYAGSAWTPEIAAAWTKAYGTVAQVMIGAAEEDEAVRPAVWPATVVHRVSRGHGIAEITVRPHIPYEYAAGQYASVETPWWPKRWRYYSVANAPREDGTLTFHVRAVPGGSVSEALVHRAVVGDVIRLGPPMGDMTLDVADQGELVFVAGGTGLAPVRALIEEVARRGGYRQVHLFLGARTGAELYGVDDMLRMAQRHHWLTIKGAVSDEYIPGIRGSLPDVLAEYGPWYEHDVFLSGPAQMVASAKEMLTLGGTRADRIHHDPFETPVLSAT</sequence>
<reference evidence="18" key="1">
    <citation type="journal article" date="2019" name="Int. J. Syst. Evol. Microbiol.">
        <title>The Global Catalogue of Microorganisms (GCM) 10K type strain sequencing project: providing services to taxonomists for standard genome sequencing and annotation.</title>
        <authorList>
            <consortium name="The Broad Institute Genomics Platform"/>
            <consortium name="The Broad Institute Genome Sequencing Center for Infectious Disease"/>
            <person name="Wu L."/>
            <person name="Ma J."/>
        </authorList>
    </citation>
    <scope>NUCLEOTIDE SEQUENCE [LARGE SCALE GENOMIC DNA]</scope>
    <source>
        <strain evidence="18">CGMCC 4.1641</strain>
    </source>
</reference>